<comment type="caution">
    <text evidence="2">The sequence shown here is derived from an EMBL/GenBank/DDBJ whole genome shotgun (WGS) entry which is preliminary data.</text>
</comment>
<dbReference type="RefSeq" id="WP_259621940.1">
    <property type="nucleotide sequence ID" value="NZ_JANYMP010000002.1"/>
</dbReference>
<keyword evidence="1" id="KW-1133">Transmembrane helix</keyword>
<keyword evidence="1" id="KW-0812">Transmembrane</keyword>
<dbReference type="InterPro" id="IPR002173">
    <property type="entry name" value="Carboh/pur_kinase_PfkB_CS"/>
</dbReference>
<evidence type="ECO:0000313" key="3">
    <source>
        <dbReference type="Proteomes" id="UP001141259"/>
    </source>
</evidence>
<protein>
    <submittedName>
        <fullName evidence="2">Uncharacterized protein</fullName>
    </submittedName>
</protein>
<reference evidence="2" key="1">
    <citation type="submission" date="2022-08" db="EMBL/GenBank/DDBJ databases">
        <authorList>
            <person name="Tistechok S."/>
            <person name="Samborskyy M."/>
            <person name="Roman I."/>
        </authorList>
    </citation>
    <scope>NUCLEOTIDE SEQUENCE</scope>
    <source>
        <strain evidence="2">DSM 103496</strain>
    </source>
</reference>
<keyword evidence="1" id="KW-0472">Membrane</keyword>
<dbReference type="GO" id="GO:0016301">
    <property type="term" value="F:kinase activity"/>
    <property type="evidence" value="ECO:0007669"/>
    <property type="project" value="InterPro"/>
</dbReference>
<name>A0A9X2VH16_9PSEU</name>
<sequence>MRLIRLGSVPTEVGADVRAALSTWGAGDAVLGGVALLGVQPPGSPKAVDAVVVLPRGVVVVVGVDLPDPAVRLEAPLSGQWRIDGWPLVRPDGAVSPAAEALEAALAVGKRIQEMRAEPLPVTTVVAVGPYVGTVVQPTVDLNRGVRVLHPKPTSLLAAVRELATSDRPCSVGHAEKLLAVLSPTGTPPTTRDLLAEGFADAITSDLASASTVLIPKLPTAGKTKQLAAKAPKLLPYAAAALVALLAVVGIIVATSDDSSPRTAAPTTSEPLPTTVVVDGENFTPRGTGQDTDCAAHSFGDVSAWLSKHRCTALHRAQYETKIGDRPVGVAVAEVALADALSAQELHGVVATAGSGGITTLLKEGKSWPNSPRSFDRSAFASTVKNTRVLLAQAVWVEGDSTATDPDLLKAAERALRLPASQ</sequence>
<dbReference type="EMBL" id="JANYMP010000002">
    <property type="protein sequence ID" value="MCS7476441.1"/>
    <property type="molecule type" value="Genomic_DNA"/>
</dbReference>
<feature type="transmembrane region" description="Helical" evidence="1">
    <location>
        <begin position="234"/>
        <end position="254"/>
    </location>
</feature>
<dbReference type="PROSITE" id="PS00584">
    <property type="entry name" value="PFKB_KINASES_2"/>
    <property type="match status" value="1"/>
</dbReference>
<accession>A0A9X2VH16</accession>
<keyword evidence="3" id="KW-1185">Reference proteome</keyword>
<gene>
    <name evidence="2" type="ORF">NZH93_06225</name>
</gene>
<dbReference type="AlphaFoldDB" id="A0A9X2VH16"/>
<evidence type="ECO:0000256" key="1">
    <source>
        <dbReference type="SAM" id="Phobius"/>
    </source>
</evidence>
<evidence type="ECO:0000313" key="2">
    <source>
        <dbReference type="EMBL" id="MCS7476441.1"/>
    </source>
</evidence>
<proteinExistence type="predicted"/>
<dbReference type="Proteomes" id="UP001141259">
    <property type="component" value="Unassembled WGS sequence"/>
</dbReference>
<organism evidence="2 3">
    <name type="scientific">Umezawaea endophytica</name>
    <dbReference type="NCBI Taxonomy" id="1654476"/>
    <lineage>
        <taxon>Bacteria</taxon>
        <taxon>Bacillati</taxon>
        <taxon>Actinomycetota</taxon>
        <taxon>Actinomycetes</taxon>
        <taxon>Pseudonocardiales</taxon>
        <taxon>Pseudonocardiaceae</taxon>
        <taxon>Umezawaea</taxon>
    </lineage>
</organism>